<dbReference type="EMBL" id="BHEO01000008">
    <property type="protein sequence ID" value="GBU06516.1"/>
    <property type="molecule type" value="Genomic_DNA"/>
</dbReference>
<keyword evidence="7" id="KW-1185">Reference proteome</keyword>
<proteinExistence type="inferred from homology"/>
<evidence type="ECO:0000313" key="7">
    <source>
        <dbReference type="Proteomes" id="UP000702954"/>
    </source>
</evidence>
<evidence type="ECO:0000313" key="5">
    <source>
        <dbReference type="EMBL" id="TCS66163.1"/>
    </source>
</evidence>
<evidence type="ECO:0000313" key="4">
    <source>
        <dbReference type="EMBL" id="GBU06516.1"/>
    </source>
</evidence>
<comment type="similarity">
    <text evidence="1 2">Belongs to the BioY family.</text>
</comment>
<dbReference type="GO" id="GO:0015225">
    <property type="term" value="F:biotin transmembrane transporter activity"/>
    <property type="evidence" value="ECO:0007669"/>
    <property type="project" value="UniProtKB-UniRule"/>
</dbReference>
<feature type="transmembrane region" description="Helical" evidence="3">
    <location>
        <begin position="119"/>
        <end position="140"/>
    </location>
</feature>
<dbReference type="Proteomes" id="UP000702954">
    <property type="component" value="Unassembled WGS sequence"/>
</dbReference>
<dbReference type="EMBL" id="SLZV01000019">
    <property type="protein sequence ID" value="TCS66163.1"/>
    <property type="molecule type" value="Genomic_DNA"/>
</dbReference>
<comment type="subcellular location">
    <subcellularLocation>
        <location evidence="2">Cell membrane</location>
        <topology evidence="2">Multi-pass membrane protein</topology>
    </subcellularLocation>
</comment>
<keyword evidence="2" id="KW-1003">Cell membrane</keyword>
<reference evidence="5 6" key="2">
    <citation type="submission" date="2019-03" db="EMBL/GenBank/DDBJ databases">
        <title>Genomic Encyclopedia of Type Strains, Phase IV (KMG-IV): sequencing the most valuable type-strain genomes for metagenomic binning, comparative biology and taxonomic classification.</title>
        <authorList>
            <person name="Goeker M."/>
        </authorList>
    </citation>
    <scope>NUCLEOTIDE SEQUENCE [LARGE SCALE GENOMIC DNA]</scope>
    <source>
        <strain evidence="5 6">DSM 103426</strain>
    </source>
</reference>
<evidence type="ECO:0000256" key="3">
    <source>
        <dbReference type="SAM" id="Phobius"/>
    </source>
</evidence>
<reference evidence="4 7" key="1">
    <citation type="journal article" date="2018" name="Int. J. Syst. Evol. Microbiol.">
        <title>Draft Genome Sequence of Faecalimonas umbilicata JCM 30896T, an Acetate-Producing Bacterium Isolated from Human Feces.</title>
        <authorList>
            <person name="Sakamoto M."/>
            <person name="Ikeyama N."/>
            <person name="Yuki M."/>
            <person name="Ohkuma M."/>
        </authorList>
    </citation>
    <scope>NUCLEOTIDE SEQUENCE [LARGE SCALE GENOMIC DNA]</scope>
    <source>
        <strain evidence="4 7">EGH7</strain>
    </source>
</reference>
<organism evidence="5 6">
    <name type="scientific">Faecalimonas umbilicata</name>
    <dbReference type="NCBI Taxonomy" id="1912855"/>
    <lineage>
        <taxon>Bacteria</taxon>
        <taxon>Bacillati</taxon>
        <taxon>Bacillota</taxon>
        <taxon>Clostridia</taxon>
        <taxon>Lachnospirales</taxon>
        <taxon>Lachnospiraceae</taxon>
        <taxon>Faecalimonas</taxon>
    </lineage>
</organism>
<dbReference type="InterPro" id="IPR003784">
    <property type="entry name" value="BioY"/>
</dbReference>
<dbReference type="GeneID" id="97507375"/>
<feature type="transmembrane region" description="Helical" evidence="3">
    <location>
        <begin position="90"/>
        <end position="107"/>
    </location>
</feature>
<dbReference type="PANTHER" id="PTHR34295">
    <property type="entry name" value="BIOTIN TRANSPORTER BIOY"/>
    <property type="match status" value="1"/>
</dbReference>
<evidence type="ECO:0000256" key="1">
    <source>
        <dbReference type="ARBA" id="ARBA00010692"/>
    </source>
</evidence>
<dbReference type="GO" id="GO:0005886">
    <property type="term" value="C:plasma membrane"/>
    <property type="evidence" value="ECO:0007669"/>
    <property type="project" value="UniProtKB-SubCell"/>
</dbReference>
<keyword evidence="2 3" id="KW-0472">Membrane</keyword>
<gene>
    <name evidence="5" type="ORF">EDD74_11961</name>
    <name evidence="4" type="ORF">FAEUMB_30570</name>
</gene>
<dbReference type="Gene3D" id="1.10.1760.20">
    <property type="match status" value="1"/>
</dbReference>
<dbReference type="Pfam" id="PF02632">
    <property type="entry name" value="BioY"/>
    <property type="match status" value="1"/>
</dbReference>
<comment type="caution">
    <text evidence="5">The sequence shown here is derived from an EMBL/GenBank/DDBJ whole genome shotgun (WGS) entry which is preliminary data.</text>
</comment>
<dbReference type="RefSeq" id="WP_009262197.1">
    <property type="nucleotide sequence ID" value="NZ_AP031411.1"/>
</dbReference>
<dbReference type="Proteomes" id="UP000294613">
    <property type="component" value="Unassembled WGS sequence"/>
</dbReference>
<keyword evidence="3" id="KW-1133">Transmembrane helix</keyword>
<feature type="transmembrane region" description="Helical" evidence="3">
    <location>
        <begin position="37"/>
        <end position="54"/>
    </location>
</feature>
<evidence type="ECO:0000313" key="6">
    <source>
        <dbReference type="Proteomes" id="UP000294613"/>
    </source>
</evidence>
<name>A0A4R3JJA2_9FIRM</name>
<keyword evidence="2" id="KW-0813">Transport</keyword>
<evidence type="ECO:0000256" key="2">
    <source>
        <dbReference type="PIRNR" id="PIRNR016661"/>
    </source>
</evidence>
<sequence>MKKTTWKVQDLTLCALFTALTAIGAFIQINIPVEPIPMHFTLQFFFALLAGFLLGGKLGSLSIGIYLMIGLCGVPIFASGGGPSYLLKPTFGFLLGFFFAAGVVGMLTDRFAPKRFLTYFFISMAGLFVMYLSGNLYFYFVSNYIAHITVSWKIVLINCFLLTVAGDFVLCVLSAIAAQRLTIIMRKILH</sequence>
<dbReference type="AlphaFoldDB" id="A0A4R3JJA2"/>
<accession>A0A4R3JJA2</accession>
<protein>
    <recommendedName>
        <fullName evidence="2">Biotin transporter</fullName>
    </recommendedName>
</protein>
<feature type="transmembrane region" description="Helical" evidence="3">
    <location>
        <begin position="61"/>
        <end position="78"/>
    </location>
</feature>
<dbReference type="PIRSF" id="PIRSF016661">
    <property type="entry name" value="BioY"/>
    <property type="match status" value="1"/>
</dbReference>
<dbReference type="PANTHER" id="PTHR34295:SF1">
    <property type="entry name" value="BIOTIN TRANSPORTER BIOY"/>
    <property type="match status" value="1"/>
</dbReference>
<feature type="transmembrane region" description="Helical" evidence="3">
    <location>
        <begin position="12"/>
        <end position="31"/>
    </location>
</feature>
<feature type="transmembrane region" description="Helical" evidence="3">
    <location>
        <begin position="152"/>
        <end position="178"/>
    </location>
</feature>
<keyword evidence="3" id="KW-0812">Transmembrane</keyword>